<evidence type="ECO:0000313" key="4">
    <source>
        <dbReference type="EMBL" id="EGF81343.1"/>
    </source>
</evidence>
<evidence type="ECO:0000256" key="2">
    <source>
        <dbReference type="SAM" id="MobiDB-lite"/>
    </source>
</evidence>
<feature type="compositionally biased region" description="Polar residues" evidence="2">
    <location>
        <begin position="256"/>
        <end position="265"/>
    </location>
</feature>
<feature type="compositionally biased region" description="Pro residues" evidence="2">
    <location>
        <begin position="94"/>
        <end position="103"/>
    </location>
</feature>
<feature type="coiled-coil region" evidence="1">
    <location>
        <begin position="569"/>
        <end position="699"/>
    </location>
</feature>
<sequence>MSLAGSRRKRTVIGGDFLSPSATSQDPNKSTTANTQQSMSSSSRRRPVPAVPGVNSRPLSSLLDQLADFNLDEEQDTGSSQKQKQQQSSSFRSPPSPTAPRPEGPLTAFLPGRRYDRSAAPSPPSSANGRYERSNTDSRRAPDSFQRSASERVPLSSTRVGGMSIRERSPGASRSDRGGSRPTAPSSNPKRAPIAVSTKNNDRKPNNTNEDDDNWLLGDAAGAGALADLLSKSRSKAKDGASASGRSVASERSGRSAYTSRSNGLRSAATALASQTNISAREFSTRKESPLQESLDTNVSIPGNKDGIRRPAVDTSPISSSPHNLTAIIPESQLSTQQTLANPPDSPLSLPNGSMPFFKYNDVSATGQSGFRTPLMQMIASTRLSSPFLNRQTHSGSGDIGLFRRNSQKTTSSSASATIDLFDPKVIQQLVNTALADCDGFQMMQLDKLEDKRRQIISYTSQVGSLQNKIALESRIREAAESFMRSGVTDPNQINTARQQLIDTTRKMEDIAADTWKTVFNLVETERIVFMHISAVLRWQMLEQQQATNAYPDGSAKRAAEELVARKKLASAESRVREMEQHVDVLKLTVSRLESEQEPLRRVAADAQRSLRHAREERSILEASMQFKDDQPSQFELNRLKLDLATCRADLTDAKEELSSKKDLLANLQLQLEDDQSLIESKDRMISNLLGELEEANTQLEMVHAGGNVSNDHRRTSVLLRAKDSSASNNGMNRALGEQLKQAVLEQEKLKLQQVQDREHIAELQTKLRTARSTSSRRTRRGNGSSTAGPVSESETDTEEGLNSRYGRPRGIIQSSKSARSPMFSESEFKDVQRKNDEQADLIQQLKSRGNGFTEMDEKLLCEINSELEVWVGATSPRSIPTLSRNKDAFSPTGRTATGLPSMTIMITRFRSLLDHDKYSTQRIQELMAQKKSMEQSLEAVQGNLHTTNMDSDSKFSDLRREYGTLQDQLATLTTRLHDSERTATELQGFKLKMEETSRKLEVAELELERVSTELKNKIASADRELLDMSARQQDKWDSDMKRIKDNHQLELNEVQSYALEETKQVTKRLEREIEQIKASTDQRIQEAIEIELSSVTRKHQYELEDLNRQHALVKTTLEAKTIEDNLEIRRRLETAEDGLVTSKQQFFVERERLQERLDQAQEESRTLRAMATERSNEWIAKKRELDEAAAKVAGERDALSKQLDQTLKELEDTNKKIAEANDRHVKEIESIREANDKKVSELQASLEEYQSLQAELAQIEKSTNQQLQAKEVELERLAAVVAEEKRRAISAIEQSQEAQADADDQLHRFERLRREAERDVDRYRKLAEEKDEEVLSLKKLLRQKEKEISSSISGGSAASPGSTSAADSVVRNLLEQKDRDIDALRKDTRAASTEIALLKHKVELKEREIDDFKAEMRRRAQIAGDKDAQSEEVDRLQIMLMELKTSRAQLLEDLDNREHVEHVLRAEITTLKSKLASDG</sequence>
<dbReference type="RefSeq" id="XP_006678034.1">
    <property type="nucleotide sequence ID" value="XM_006677971.1"/>
</dbReference>
<dbReference type="GeneID" id="18240590"/>
<dbReference type="PANTHER" id="PTHR43941:SF1">
    <property type="entry name" value="STRUCTURAL MAINTENANCE OF CHROMOSOMES PROTEIN 2"/>
    <property type="match status" value="1"/>
</dbReference>
<feature type="coiled-coil region" evidence="1">
    <location>
        <begin position="1396"/>
        <end position="1454"/>
    </location>
</feature>
<feature type="region of interest" description="Disordered" evidence="2">
    <location>
        <begin position="764"/>
        <end position="835"/>
    </location>
</feature>
<dbReference type="InParanoid" id="F4P0U7"/>
<reference evidence="4 5" key="1">
    <citation type="submission" date="2009-12" db="EMBL/GenBank/DDBJ databases">
        <title>The draft genome of Batrachochytrium dendrobatidis.</title>
        <authorList>
            <consortium name="US DOE Joint Genome Institute (JGI-PGF)"/>
            <person name="Kuo A."/>
            <person name="Salamov A."/>
            <person name="Schmutz J."/>
            <person name="Lucas S."/>
            <person name="Pitluck S."/>
            <person name="Rosenblum E."/>
            <person name="Stajich J."/>
            <person name="Eisen M."/>
            <person name="Grigoriev I.V."/>
        </authorList>
    </citation>
    <scope>NUCLEOTIDE SEQUENCE [LARGE SCALE GENOMIC DNA]</scope>
    <source>
        <strain evidence="5">JAM81 / FGSC 10211</strain>
    </source>
</reference>
<dbReference type="PANTHER" id="PTHR43941">
    <property type="entry name" value="STRUCTURAL MAINTENANCE OF CHROMOSOMES PROTEIN 2"/>
    <property type="match status" value="1"/>
</dbReference>
<feature type="coiled-coil region" evidence="1">
    <location>
        <begin position="1197"/>
        <end position="1348"/>
    </location>
</feature>
<keyword evidence="5" id="KW-1185">Reference proteome</keyword>
<feature type="coiled-coil region" evidence="1">
    <location>
        <begin position="1144"/>
        <end position="1171"/>
    </location>
</feature>
<feature type="region of interest" description="Disordered" evidence="2">
    <location>
        <begin position="1"/>
        <end position="216"/>
    </location>
</feature>
<feature type="domain" description="Up-regulated during septation protein 1" evidence="3">
    <location>
        <begin position="427"/>
        <end position="539"/>
    </location>
</feature>
<protein>
    <recommendedName>
        <fullName evidence="3">Up-regulated during septation protein 1 domain-containing protein</fullName>
    </recommendedName>
</protein>
<proteinExistence type="predicted"/>
<evidence type="ECO:0000313" key="5">
    <source>
        <dbReference type="Proteomes" id="UP000007241"/>
    </source>
</evidence>
<dbReference type="InterPro" id="IPR029191">
    <property type="entry name" value="Uds1"/>
</dbReference>
<feature type="compositionally biased region" description="Low complexity" evidence="2">
    <location>
        <begin position="79"/>
        <end position="90"/>
    </location>
</feature>
<accession>F4P0U7</accession>
<evidence type="ECO:0000259" key="3">
    <source>
        <dbReference type="Pfam" id="PF15456"/>
    </source>
</evidence>
<dbReference type="OMA" id="IDDYEVM"/>
<dbReference type="STRING" id="684364.F4P0U7"/>
<feature type="compositionally biased region" description="Polar residues" evidence="2">
    <location>
        <begin position="20"/>
        <end position="37"/>
    </location>
</feature>
<dbReference type="OrthoDB" id="5569911at2759"/>
<dbReference type="Proteomes" id="UP000007241">
    <property type="component" value="Unassembled WGS sequence"/>
</dbReference>
<dbReference type="Pfam" id="PF15456">
    <property type="entry name" value="Uds1"/>
    <property type="match status" value="1"/>
</dbReference>
<dbReference type="HOGENOM" id="CLU_249682_0_0_1"/>
<evidence type="ECO:0000256" key="1">
    <source>
        <dbReference type="SAM" id="Coils"/>
    </source>
</evidence>
<feature type="compositionally biased region" description="Polar residues" evidence="2">
    <location>
        <begin position="291"/>
        <end position="301"/>
    </location>
</feature>
<name>F4P0U7_BATDJ</name>
<dbReference type="EMBL" id="GL882882">
    <property type="protein sequence ID" value="EGF81343.1"/>
    <property type="molecule type" value="Genomic_DNA"/>
</dbReference>
<feature type="compositionally biased region" description="Basic and acidic residues" evidence="2">
    <location>
        <begin position="165"/>
        <end position="179"/>
    </location>
</feature>
<feature type="coiled-coil region" evidence="1">
    <location>
        <begin position="987"/>
        <end position="1021"/>
    </location>
</feature>
<feature type="compositionally biased region" description="Basic and acidic residues" evidence="2">
    <location>
        <begin position="130"/>
        <end position="142"/>
    </location>
</feature>
<gene>
    <name evidence="4" type="ORF">BATDEDRAFT_34900</name>
</gene>
<organism evidence="4 5">
    <name type="scientific">Batrachochytrium dendrobatidis (strain JAM81 / FGSC 10211)</name>
    <name type="common">Frog chytrid fungus</name>
    <dbReference type="NCBI Taxonomy" id="684364"/>
    <lineage>
        <taxon>Eukaryota</taxon>
        <taxon>Fungi</taxon>
        <taxon>Fungi incertae sedis</taxon>
        <taxon>Chytridiomycota</taxon>
        <taxon>Chytridiomycota incertae sedis</taxon>
        <taxon>Chytridiomycetes</taxon>
        <taxon>Rhizophydiales</taxon>
        <taxon>Rhizophydiales incertae sedis</taxon>
        <taxon>Batrachochytrium</taxon>
    </lineage>
</organism>
<feature type="compositionally biased region" description="Basic residues" evidence="2">
    <location>
        <begin position="1"/>
        <end position="11"/>
    </location>
</feature>
<feature type="region of interest" description="Disordered" evidence="2">
    <location>
        <begin position="234"/>
        <end position="324"/>
    </location>
</feature>
<keyword evidence="1" id="KW-0175">Coiled coil</keyword>